<organism evidence="3 4">
    <name type="scientific">Candidatus Sungiibacteriota bacterium</name>
    <dbReference type="NCBI Taxonomy" id="2750080"/>
    <lineage>
        <taxon>Bacteria</taxon>
        <taxon>Candidatus Sungiibacteriota</taxon>
    </lineage>
</organism>
<protein>
    <recommendedName>
        <fullName evidence="2">LiaI-LiaF-like transmembrane region domain-containing protein</fullName>
    </recommendedName>
</protein>
<comment type="caution">
    <text evidence="3">The sequence shown here is derived from an EMBL/GenBank/DDBJ whole genome shotgun (WGS) entry which is preliminary data.</text>
</comment>
<evidence type="ECO:0000259" key="2">
    <source>
        <dbReference type="Pfam" id="PF18917"/>
    </source>
</evidence>
<reference evidence="3" key="1">
    <citation type="submission" date="2020-07" db="EMBL/GenBank/DDBJ databases">
        <title>Huge and variable diversity of episymbiotic CPR bacteria and DPANN archaea in groundwater ecosystems.</title>
        <authorList>
            <person name="He C.Y."/>
            <person name="Keren R."/>
            <person name="Whittaker M."/>
            <person name="Farag I.F."/>
            <person name="Doudna J."/>
            <person name="Cate J.H.D."/>
            <person name="Banfield J.F."/>
        </authorList>
    </citation>
    <scope>NUCLEOTIDE SEQUENCE</scope>
    <source>
        <strain evidence="3">NC_groundwater_193_Ag_S-0.1um_51_7</strain>
    </source>
</reference>
<dbReference type="Proteomes" id="UP000724148">
    <property type="component" value="Unassembled WGS sequence"/>
</dbReference>
<evidence type="ECO:0000313" key="3">
    <source>
        <dbReference type="EMBL" id="MBI2096734.1"/>
    </source>
</evidence>
<dbReference type="EMBL" id="JACOZA010000028">
    <property type="protein sequence ID" value="MBI2096734.1"/>
    <property type="molecule type" value="Genomic_DNA"/>
</dbReference>
<keyword evidence="1" id="KW-0812">Transmembrane</keyword>
<evidence type="ECO:0000256" key="1">
    <source>
        <dbReference type="SAM" id="Phobius"/>
    </source>
</evidence>
<proteinExistence type="predicted"/>
<dbReference type="Pfam" id="PF18917">
    <property type="entry name" value="LiaI-LiaF-like_TM1"/>
    <property type="match status" value="1"/>
</dbReference>
<evidence type="ECO:0000313" key="4">
    <source>
        <dbReference type="Proteomes" id="UP000724148"/>
    </source>
</evidence>
<keyword evidence="1" id="KW-1133">Transmembrane helix</keyword>
<feature type="transmembrane region" description="Helical" evidence="1">
    <location>
        <begin position="18"/>
        <end position="38"/>
    </location>
</feature>
<dbReference type="AlphaFoldDB" id="A0A931SBC7"/>
<feature type="domain" description="LiaI-LiaF-like transmembrane region" evidence="2">
    <location>
        <begin position="18"/>
        <end position="60"/>
    </location>
</feature>
<accession>A0A931SBC7</accession>
<gene>
    <name evidence="3" type="ORF">HYT40_01080</name>
</gene>
<name>A0A931SBC7_9BACT</name>
<sequence>MDTQHLTEQYRTFKRRHLLWPTLLILAGAGLLLENFGVLPPLTFAKLWPLLLVVWGLDMLWRRLQEHSSSR</sequence>
<dbReference type="InterPro" id="IPR043726">
    <property type="entry name" value="LiaI-LiaF-like_TM1"/>
</dbReference>
<keyword evidence="1" id="KW-0472">Membrane</keyword>